<keyword evidence="1" id="KW-0378">Hydrolase</keyword>
<feature type="domain" description="GAF" evidence="2">
    <location>
        <begin position="162"/>
        <end position="314"/>
    </location>
</feature>
<dbReference type="Pfam" id="PF07228">
    <property type="entry name" value="SpoIIE"/>
    <property type="match status" value="1"/>
</dbReference>
<dbReference type="InterPro" id="IPR001932">
    <property type="entry name" value="PPM-type_phosphatase-like_dom"/>
</dbReference>
<dbReference type="PANTHER" id="PTHR43156">
    <property type="entry name" value="STAGE II SPORULATION PROTEIN E-RELATED"/>
    <property type="match status" value="1"/>
</dbReference>
<dbReference type="Gene3D" id="3.30.450.40">
    <property type="match status" value="2"/>
</dbReference>
<evidence type="ECO:0000259" key="2">
    <source>
        <dbReference type="SMART" id="SM00065"/>
    </source>
</evidence>
<organism evidence="4 5">
    <name type="scientific">Actinoallomurus vinaceus</name>
    <dbReference type="NCBI Taxonomy" id="1080074"/>
    <lineage>
        <taxon>Bacteria</taxon>
        <taxon>Bacillati</taxon>
        <taxon>Actinomycetota</taxon>
        <taxon>Actinomycetes</taxon>
        <taxon>Streptosporangiales</taxon>
        <taxon>Thermomonosporaceae</taxon>
        <taxon>Actinoallomurus</taxon>
    </lineage>
</organism>
<evidence type="ECO:0000313" key="5">
    <source>
        <dbReference type="Proteomes" id="UP001501442"/>
    </source>
</evidence>
<dbReference type="Pfam" id="PF13185">
    <property type="entry name" value="GAF_2"/>
    <property type="match status" value="2"/>
</dbReference>
<dbReference type="EMBL" id="BAABHK010000014">
    <property type="protein sequence ID" value="GAA4634784.1"/>
    <property type="molecule type" value="Genomic_DNA"/>
</dbReference>
<reference evidence="5" key="1">
    <citation type="journal article" date="2019" name="Int. J. Syst. Evol. Microbiol.">
        <title>The Global Catalogue of Microorganisms (GCM) 10K type strain sequencing project: providing services to taxonomists for standard genome sequencing and annotation.</title>
        <authorList>
            <consortium name="The Broad Institute Genomics Platform"/>
            <consortium name="The Broad Institute Genome Sequencing Center for Infectious Disease"/>
            <person name="Wu L."/>
            <person name="Ma J."/>
        </authorList>
    </citation>
    <scope>NUCLEOTIDE SEQUENCE [LARGE SCALE GENOMIC DNA]</scope>
    <source>
        <strain evidence="5">JCM 17939</strain>
    </source>
</reference>
<dbReference type="SMART" id="SM00065">
    <property type="entry name" value="GAF"/>
    <property type="match status" value="1"/>
</dbReference>
<evidence type="ECO:0000256" key="1">
    <source>
        <dbReference type="ARBA" id="ARBA00022801"/>
    </source>
</evidence>
<dbReference type="SUPFAM" id="SSF55781">
    <property type="entry name" value="GAF domain-like"/>
    <property type="match status" value="2"/>
</dbReference>
<accession>A0ABP8ULK1</accession>
<evidence type="ECO:0000259" key="3">
    <source>
        <dbReference type="SMART" id="SM00331"/>
    </source>
</evidence>
<keyword evidence="5" id="KW-1185">Reference proteome</keyword>
<protein>
    <submittedName>
        <fullName evidence="4">Uncharacterized protein</fullName>
    </submittedName>
</protein>
<comment type="caution">
    <text evidence="4">The sequence shown here is derived from an EMBL/GenBank/DDBJ whole genome shotgun (WGS) entry which is preliminary data.</text>
</comment>
<dbReference type="Proteomes" id="UP001501442">
    <property type="component" value="Unassembled WGS sequence"/>
</dbReference>
<name>A0ABP8ULK1_9ACTN</name>
<dbReference type="Gene3D" id="3.60.40.10">
    <property type="entry name" value="PPM-type phosphatase domain"/>
    <property type="match status" value="1"/>
</dbReference>
<gene>
    <name evidence="4" type="ORF">GCM10023196_077660</name>
</gene>
<dbReference type="InterPro" id="IPR036457">
    <property type="entry name" value="PPM-type-like_dom_sf"/>
</dbReference>
<dbReference type="InterPro" id="IPR003018">
    <property type="entry name" value="GAF"/>
</dbReference>
<dbReference type="Gene3D" id="3.30.450.20">
    <property type="entry name" value="PAS domain"/>
    <property type="match status" value="1"/>
</dbReference>
<dbReference type="InterPro" id="IPR029016">
    <property type="entry name" value="GAF-like_dom_sf"/>
</dbReference>
<dbReference type="SMART" id="SM00331">
    <property type="entry name" value="PP2C_SIG"/>
    <property type="match status" value="1"/>
</dbReference>
<feature type="domain" description="PPM-type phosphatase" evidence="3">
    <location>
        <begin position="504"/>
        <end position="728"/>
    </location>
</feature>
<sequence>MVTAPQKSLKWRASADGPGRWEDLTSVFGRSTALFCMLTGPDHVLEAANPAFFETVGSDRARTGVPIAEAMPELAEQGLIALMDDVYRTGRASTTTDARVMLAGDDGPREAFFDFIYEPRLEDAGEIVGITAVGVETTQGKYAQRLAAEHHALLEQIARDRPLEQILEGMALILEEQSPNLIVSVLLADPDGRHLRHGAGPSLPNFYNEAIDGISVGEGVGSCGTAAHRREPVIVTDIRTDPRWRDFRDVAEKAGLAACWSTPILGVDGGLLGTFAMYHRRPCGPQDVDLALSAAFTRTAALAIERHRVQQARVAAEAKERAAREDLAFILEASTELARDLDVDEALHHLARLAVPALAPMCMVDVMCTGRIRRAATAARTKIQEDLLAAWCPVEEKAVARLPVCGTTEVSRRPPPVPGPWHRLGVTGHVCVPLVDRGRVLGALTLLATAERPLDGRIVALAEELARRAAASATNAYQYTQRVRLARDLQAGLLLPDLPEPPGATVASFYEPAGEGLEIGGDFYDLFRLDDDCWAFMIGDVCGRGAVAATMTGLVRHTVRAVARLGCDPVAVADAVNVALLERAAQHGVGFVTLVYGELDTSGGRLGGKLIRAGHLSPLHRRADGTVDPLDVPGMLLGVGSDLHIEPYEITLGPGESLVMVTDGITEARSAAGTFFGEEGVIEALIARGSGARTAQDVLDAITGGLCGFTAGCDDSDDDRAALVITAT</sequence>
<proteinExistence type="predicted"/>
<dbReference type="PANTHER" id="PTHR43156:SF2">
    <property type="entry name" value="STAGE II SPORULATION PROTEIN E"/>
    <property type="match status" value="1"/>
</dbReference>
<dbReference type="InterPro" id="IPR052016">
    <property type="entry name" value="Bact_Sigma-Reg"/>
</dbReference>
<evidence type="ECO:0000313" key="4">
    <source>
        <dbReference type="EMBL" id="GAA4634784.1"/>
    </source>
</evidence>